<feature type="transmembrane region" description="Helical" evidence="2">
    <location>
        <begin position="12"/>
        <end position="35"/>
    </location>
</feature>
<feature type="compositionally biased region" description="Pro residues" evidence="1">
    <location>
        <begin position="410"/>
        <end position="421"/>
    </location>
</feature>
<feature type="domain" description="Mce/MlaD" evidence="3">
    <location>
        <begin position="42"/>
        <end position="116"/>
    </location>
</feature>
<evidence type="ECO:0000313" key="5">
    <source>
        <dbReference type="EMBL" id="CAJ1581071.1"/>
    </source>
</evidence>
<keyword evidence="2" id="KW-0812">Transmembrane</keyword>
<dbReference type="InterPro" id="IPR024516">
    <property type="entry name" value="Mce_C"/>
</dbReference>
<organism evidence="5 6">
    <name type="scientific">[Mycobacterium] wendilense</name>
    <dbReference type="NCBI Taxonomy" id="3064284"/>
    <lineage>
        <taxon>Bacteria</taxon>
        <taxon>Bacillati</taxon>
        <taxon>Actinomycetota</taxon>
        <taxon>Actinomycetes</taxon>
        <taxon>Mycobacteriales</taxon>
        <taxon>Mycobacteriaceae</taxon>
        <taxon>Mycolicibacter</taxon>
    </lineage>
</organism>
<protein>
    <submittedName>
        <fullName evidence="5">MCE family protein</fullName>
    </submittedName>
</protein>
<keyword evidence="2" id="KW-0472">Membrane</keyword>
<dbReference type="NCBIfam" id="TIGR00996">
    <property type="entry name" value="Mtu_fam_mce"/>
    <property type="match status" value="1"/>
</dbReference>
<proteinExistence type="predicted"/>
<reference evidence="5 6" key="1">
    <citation type="submission" date="2023-08" db="EMBL/GenBank/DDBJ databases">
        <authorList>
            <person name="Folkvardsen B D."/>
            <person name="Norman A."/>
        </authorList>
    </citation>
    <scope>NUCLEOTIDE SEQUENCE [LARGE SCALE GENOMIC DNA]</scope>
    <source>
        <strain evidence="5 6">Mu0050</strain>
    </source>
</reference>
<feature type="compositionally biased region" description="Low complexity" evidence="1">
    <location>
        <begin position="422"/>
        <end position="434"/>
    </location>
</feature>
<name>A0ABM9MBB0_9MYCO</name>
<dbReference type="PANTHER" id="PTHR33371">
    <property type="entry name" value="INTERMEMBRANE PHOSPHOLIPID TRANSPORT SYSTEM BINDING PROTEIN MLAD-RELATED"/>
    <property type="match status" value="1"/>
</dbReference>
<accession>A0ABM9MBB0</accession>
<dbReference type="Pfam" id="PF02470">
    <property type="entry name" value="MlaD"/>
    <property type="match status" value="1"/>
</dbReference>
<evidence type="ECO:0000313" key="6">
    <source>
        <dbReference type="Proteomes" id="UP001190466"/>
    </source>
</evidence>
<feature type="domain" description="Mammalian cell entry C-terminal" evidence="4">
    <location>
        <begin position="124"/>
        <end position="343"/>
    </location>
</feature>
<dbReference type="InterPro" id="IPR052336">
    <property type="entry name" value="MlaD_Phospholipid_Transporter"/>
</dbReference>
<feature type="region of interest" description="Disordered" evidence="1">
    <location>
        <begin position="401"/>
        <end position="445"/>
    </location>
</feature>
<dbReference type="InterPro" id="IPR003399">
    <property type="entry name" value="Mce/MlaD"/>
</dbReference>
<evidence type="ECO:0000259" key="3">
    <source>
        <dbReference type="Pfam" id="PF02470"/>
    </source>
</evidence>
<dbReference type="Pfam" id="PF11887">
    <property type="entry name" value="Mce4_CUP1"/>
    <property type="match status" value="1"/>
</dbReference>
<dbReference type="InterPro" id="IPR005693">
    <property type="entry name" value="Mce"/>
</dbReference>
<keyword evidence="6" id="KW-1185">Reference proteome</keyword>
<gene>
    <name evidence="5" type="ORF">MU0050_001357</name>
</gene>
<keyword evidence="2" id="KW-1133">Transmembrane helix</keyword>
<sequence length="445" mass="46220">MNSVGENSRSRLITYALCLVAAVVVLVVVCSMLFVGAHRSYTPVTLTSDRTGLVMEQGAKVKLRGVVVGQVGQIAGGKEPVSLRLEITPDQLRHIPANVEAEIKATTAFGAKYVNLVIPDDPAAETLTEGAILKSRNVSTEVNTVFQNLVGVLDQVDVSKLNATLSALADGLRGQGERIGEATTSANQVLQAVNPRMDTVRDNFQALQGFSDAYSVAAEDILRVLDSAATTSATITEKSQTLEGVLLGAIGFGQSGVDLLAPNADNLVRAIRALEPTTDVLEKYSPTYTCLLQGSVVALKTGNYPAMGGANGKSLIVDAGLLLGDDPYRFPQNLPIIAAKGGPGGKPSCGSLPDAANKFPVRQVVTNTGFGTGLDIRPNPGIGFPGIANYFPVTKGVPEPPRIRHFGGPAPGPLPPYPGAPPYGAAQYGPDGAPLYPPPPGAPAP</sequence>
<dbReference type="PANTHER" id="PTHR33371:SF19">
    <property type="entry name" value="MCE-FAMILY PROTEIN MCE4A"/>
    <property type="match status" value="1"/>
</dbReference>
<dbReference type="Proteomes" id="UP001190466">
    <property type="component" value="Chromosome"/>
</dbReference>
<feature type="compositionally biased region" description="Pro residues" evidence="1">
    <location>
        <begin position="435"/>
        <end position="445"/>
    </location>
</feature>
<evidence type="ECO:0000259" key="4">
    <source>
        <dbReference type="Pfam" id="PF11887"/>
    </source>
</evidence>
<dbReference type="EMBL" id="OY726395">
    <property type="protein sequence ID" value="CAJ1581071.1"/>
    <property type="molecule type" value="Genomic_DNA"/>
</dbReference>
<dbReference type="RefSeq" id="WP_316515451.1">
    <property type="nucleotide sequence ID" value="NZ_OY726395.1"/>
</dbReference>
<evidence type="ECO:0000256" key="2">
    <source>
        <dbReference type="SAM" id="Phobius"/>
    </source>
</evidence>
<evidence type="ECO:0000256" key="1">
    <source>
        <dbReference type="SAM" id="MobiDB-lite"/>
    </source>
</evidence>